<dbReference type="EMBL" id="CAUYUJ010015896">
    <property type="protein sequence ID" value="CAK0859387.1"/>
    <property type="molecule type" value="Genomic_DNA"/>
</dbReference>
<evidence type="ECO:0000256" key="1">
    <source>
        <dbReference type="SAM" id="MobiDB-lite"/>
    </source>
</evidence>
<comment type="caution">
    <text evidence="2">The sequence shown here is derived from an EMBL/GenBank/DDBJ whole genome shotgun (WGS) entry which is preliminary data.</text>
</comment>
<name>A0ABN9UMF5_9DINO</name>
<reference evidence="2" key="1">
    <citation type="submission" date="2023-10" db="EMBL/GenBank/DDBJ databases">
        <authorList>
            <person name="Chen Y."/>
            <person name="Shah S."/>
            <person name="Dougan E. K."/>
            <person name="Thang M."/>
            <person name="Chan C."/>
        </authorList>
    </citation>
    <scope>NUCLEOTIDE SEQUENCE [LARGE SCALE GENOMIC DNA]</scope>
</reference>
<sequence length="704" mass="75549">MASTPQALELVAPRVEAVASAVNSEEGSPSQLMAKGEAIIRLLKDPNLACDRTITPRLIRPHITNRSGAGLDPFDAHCLIDKILARGCVQSKTAMSCRFEAHPIKSEAFGFNEKLWHNSDGMLAPVQKEDLNFLSVGGSHTVGGMNAVESRCATFLTDTAEDGHLSIDKCTAKSPEYADAVLNGFPWRAIRYQVDERFPLLAQALVECLNSGHNTERTAAKIQILLEVFTKGKQNLASHGEFKWAAVPRAAEASEAHVKGQVLDMTAFVERWSGGDSGSCLRELDAWPKTLRSRAGVQGSTFKMLAGLEIDRMPEAVFAMLKAAMVSPSKYCHTGTTTSKLLNSTDVAAMLKDRRQQLVQIVGMVRAAHEWYADMLDAKVHLSNSMFLKLPGSFEVGCVMLLLKKPLPGKQLPPSLQHIGQEFVDKVTDAVPFVNKVKPPWAPMAQTGPVAKGSCVGFRNVAAGGPTAAFVASAGFELGAEIELKTKPLSAEFTKWTIASIGSDMNTFVELKGESEDGSVSSNVEKVDVMSLVDLHKALSSAKDALHFAFRAESTDVAVVIHHEVLPSAKTEVEQVVAQHKYEKGKLILVPLSTACCACAKLRVPPNAVEFPVVQGMPDGVVAYVAPTQVWPHVAAASGGKKRAFIAPYWAVPAGAADHNMINSVVKVDIVDKYVGSGASEEKGQSPSKQAKGSAAPTPKTARK</sequence>
<organism evidence="2 3">
    <name type="scientific">Prorocentrum cordatum</name>
    <dbReference type="NCBI Taxonomy" id="2364126"/>
    <lineage>
        <taxon>Eukaryota</taxon>
        <taxon>Sar</taxon>
        <taxon>Alveolata</taxon>
        <taxon>Dinophyceae</taxon>
        <taxon>Prorocentrales</taxon>
        <taxon>Prorocentraceae</taxon>
        <taxon>Prorocentrum</taxon>
    </lineage>
</organism>
<gene>
    <name evidence="2" type="ORF">PCOR1329_LOCUS48777</name>
</gene>
<protein>
    <submittedName>
        <fullName evidence="2">Uncharacterized protein</fullName>
    </submittedName>
</protein>
<evidence type="ECO:0000313" key="2">
    <source>
        <dbReference type="EMBL" id="CAK0859387.1"/>
    </source>
</evidence>
<evidence type="ECO:0000313" key="3">
    <source>
        <dbReference type="Proteomes" id="UP001189429"/>
    </source>
</evidence>
<dbReference type="Proteomes" id="UP001189429">
    <property type="component" value="Unassembled WGS sequence"/>
</dbReference>
<proteinExistence type="predicted"/>
<accession>A0ABN9UMF5</accession>
<keyword evidence="3" id="KW-1185">Reference proteome</keyword>
<feature type="region of interest" description="Disordered" evidence="1">
    <location>
        <begin position="678"/>
        <end position="704"/>
    </location>
</feature>